<dbReference type="Gene3D" id="2.40.50.140">
    <property type="entry name" value="Nucleic acid-binding proteins"/>
    <property type="match status" value="1"/>
</dbReference>
<dbReference type="PROSITE" id="PS50935">
    <property type="entry name" value="SSB"/>
    <property type="match status" value="1"/>
</dbReference>
<comment type="subunit">
    <text evidence="2">Homotetramer.</text>
</comment>
<comment type="caution">
    <text evidence="2">Lacks conserved residue(s) required for the propagation of feature annotation.</text>
</comment>
<dbReference type="RefSeq" id="WP_172167573.1">
    <property type="nucleotide sequence ID" value="NZ_CP053564.1"/>
</dbReference>
<evidence type="ECO:0000256" key="4">
    <source>
        <dbReference type="SAM" id="MobiDB-lite"/>
    </source>
</evidence>
<accession>A0A6M6JT53</accession>
<dbReference type="Pfam" id="PF00436">
    <property type="entry name" value="SSB"/>
    <property type="match status" value="1"/>
</dbReference>
<dbReference type="InterPro" id="IPR011344">
    <property type="entry name" value="ssDNA-bd"/>
</dbReference>
<evidence type="ECO:0000313" key="6">
    <source>
        <dbReference type="Proteomes" id="UP000505377"/>
    </source>
</evidence>
<dbReference type="GO" id="GO:0006260">
    <property type="term" value="P:DNA replication"/>
    <property type="evidence" value="ECO:0007669"/>
    <property type="project" value="InterPro"/>
</dbReference>
<dbReference type="PANTHER" id="PTHR10302:SF27">
    <property type="entry name" value="SINGLE-STRANDED DNA-BINDING PROTEIN"/>
    <property type="match status" value="1"/>
</dbReference>
<feature type="region of interest" description="Disordered" evidence="4">
    <location>
        <begin position="133"/>
        <end position="178"/>
    </location>
</feature>
<dbReference type="EMBL" id="CP053564">
    <property type="protein sequence ID" value="QJY50266.1"/>
    <property type="molecule type" value="Genomic_DNA"/>
</dbReference>
<reference evidence="5 6" key="1">
    <citation type="submission" date="2020-05" db="EMBL/GenBank/DDBJ databases">
        <authorList>
            <person name="Mo P."/>
        </authorList>
    </citation>
    <scope>NUCLEOTIDE SEQUENCE [LARGE SCALE GENOMIC DNA]</scope>
    <source>
        <strain evidence="5 6">Gen01</strain>
    </source>
</reference>
<dbReference type="InterPro" id="IPR000424">
    <property type="entry name" value="Primosome_PriB/ssb"/>
</dbReference>
<keyword evidence="1 2" id="KW-0238">DNA-binding</keyword>
<dbReference type="GO" id="GO:0009295">
    <property type="term" value="C:nucleoid"/>
    <property type="evidence" value="ECO:0007669"/>
    <property type="project" value="TreeGrafter"/>
</dbReference>
<sequence>MNQTSVTAVGTVITPIQLRHLPNGTPVLNFRIACNERRFDRDAGTWIDRDSFFVAVSCWRRLAENTAQSLHSGDPVVVRGRLVTRSYDTADGRRNSVTDLEADVVAPDLTRCTAVVTRIRRAEAAAPFGVAVVPVDGEGSGEGTGSSEHPSDDPWNDQQAPAAEGERELVDAVPAAGH</sequence>
<dbReference type="Proteomes" id="UP000505377">
    <property type="component" value="Chromosome"/>
</dbReference>
<protein>
    <recommendedName>
        <fullName evidence="2 3">Single-stranded DNA-binding protein</fullName>
        <shortName evidence="2">SSB</shortName>
    </recommendedName>
</protein>
<dbReference type="AlphaFoldDB" id="A0A6M6JT53"/>
<proteinExistence type="inferred from homology"/>
<dbReference type="NCBIfam" id="TIGR00621">
    <property type="entry name" value="ssb"/>
    <property type="match status" value="1"/>
</dbReference>
<organism evidence="5 6">
    <name type="scientific">Pseudonocardia broussonetiae</name>
    <dbReference type="NCBI Taxonomy" id="2736640"/>
    <lineage>
        <taxon>Bacteria</taxon>
        <taxon>Bacillati</taxon>
        <taxon>Actinomycetota</taxon>
        <taxon>Actinomycetes</taxon>
        <taxon>Pseudonocardiales</taxon>
        <taxon>Pseudonocardiaceae</taxon>
        <taxon>Pseudonocardia</taxon>
    </lineage>
</organism>
<dbReference type="SUPFAM" id="SSF50249">
    <property type="entry name" value="Nucleic acid-binding proteins"/>
    <property type="match status" value="1"/>
</dbReference>
<dbReference type="GO" id="GO:0003697">
    <property type="term" value="F:single-stranded DNA binding"/>
    <property type="evidence" value="ECO:0007669"/>
    <property type="project" value="UniProtKB-UniRule"/>
</dbReference>
<evidence type="ECO:0000256" key="3">
    <source>
        <dbReference type="RuleBase" id="RU000524"/>
    </source>
</evidence>
<evidence type="ECO:0000256" key="1">
    <source>
        <dbReference type="ARBA" id="ARBA00023125"/>
    </source>
</evidence>
<name>A0A6M6JT53_9PSEU</name>
<keyword evidence="6" id="KW-1185">Reference proteome</keyword>
<evidence type="ECO:0000313" key="5">
    <source>
        <dbReference type="EMBL" id="QJY50266.1"/>
    </source>
</evidence>
<dbReference type="InterPro" id="IPR012340">
    <property type="entry name" value="NA-bd_OB-fold"/>
</dbReference>
<evidence type="ECO:0000256" key="2">
    <source>
        <dbReference type="HAMAP-Rule" id="MF_00984"/>
    </source>
</evidence>
<dbReference type="PANTHER" id="PTHR10302">
    <property type="entry name" value="SINGLE-STRANDED DNA-BINDING PROTEIN"/>
    <property type="match status" value="1"/>
</dbReference>
<gene>
    <name evidence="5" type="primary">ssb</name>
    <name evidence="5" type="ORF">HOP40_34670</name>
</gene>
<dbReference type="KEGG" id="pbro:HOP40_34670"/>
<dbReference type="CDD" id="cd04496">
    <property type="entry name" value="SSB_OBF"/>
    <property type="match status" value="1"/>
</dbReference>
<dbReference type="HAMAP" id="MF_00984">
    <property type="entry name" value="SSB"/>
    <property type="match status" value="1"/>
</dbReference>